<dbReference type="InParanoid" id="A0A330LA41"/>
<dbReference type="Proteomes" id="UP000248168">
    <property type="component" value="Unassembled WGS sequence"/>
</dbReference>
<name>A0A330LA41_9BACT</name>
<proteinExistence type="predicted"/>
<evidence type="ECO:0000313" key="2">
    <source>
        <dbReference type="Proteomes" id="UP000248168"/>
    </source>
</evidence>
<evidence type="ECO:0000313" key="1">
    <source>
        <dbReference type="EMBL" id="SPP66605.1"/>
    </source>
</evidence>
<dbReference type="AlphaFoldDB" id="A0A330LA41"/>
<protein>
    <submittedName>
        <fullName evidence="1">Uncharacterized protein</fullName>
    </submittedName>
</protein>
<gene>
    <name evidence="1" type="ORF">NITLEN_80029</name>
</gene>
<dbReference type="EMBL" id="OUNR01000021">
    <property type="protein sequence ID" value="SPP66605.1"/>
    <property type="molecule type" value="Genomic_DNA"/>
</dbReference>
<keyword evidence="2" id="KW-1185">Reference proteome</keyword>
<sequence>MVAMGLHPAVGSRGGDVAITSPFFCVVAFLPHFPSSLPVPQQEAALLPAVSSSIWFLIRTLSLHSIALGFPGGFDKTRSRVFDAESVGSFRGVVDGTWRESH</sequence>
<reference evidence="2" key="1">
    <citation type="submission" date="2018-04" db="EMBL/GenBank/DDBJ databases">
        <authorList>
            <person name="Lucker S."/>
            <person name="Sakoula D."/>
        </authorList>
    </citation>
    <scope>NUCLEOTIDE SEQUENCE [LARGE SCALE GENOMIC DNA]</scope>
</reference>
<organism evidence="1 2">
    <name type="scientific">Nitrospira lenta</name>
    <dbReference type="NCBI Taxonomy" id="1436998"/>
    <lineage>
        <taxon>Bacteria</taxon>
        <taxon>Pseudomonadati</taxon>
        <taxon>Nitrospirota</taxon>
        <taxon>Nitrospiria</taxon>
        <taxon>Nitrospirales</taxon>
        <taxon>Nitrospiraceae</taxon>
        <taxon>Nitrospira</taxon>
    </lineage>
</organism>
<accession>A0A330LA41</accession>